<organism evidence="22 23">
    <name type="scientific">Ameiurus melas</name>
    <name type="common">Black bullhead</name>
    <name type="synonym">Silurus melas</name>
    <dbReference type="NCBI Taxonomy" id="219545"/>
    <lineage>
        <taxon>Eukaryota</taxon>
        <taxon>Metazoa</taxon>
        <taxon>Chordata</taxon>
        <taxon>Craniata</taxon>
        <taxon>Vertebrata</taxon>
        <taxon>Euteleostomi</taxon>
        <taxon>Actinopterygii</taxon>
        <taxon>Neopterygii</taxon>
        <taxon>Teleostei</taxon>
        <taxon>Ostariophysi</taxon>
        <taxon>Siluriformes</taxon>
        <taxon>Ictaluridae</taxon>
        <taxon>Ameiurus</taxon>
    </lineage>
</organism>
<dbReference type="CDD" id="cd13362">
    <property type="entry name" value="PH_PLC_gamma"/>
    <property type="match status" value="1"/>
</dbReference>
<accession>A0A7J5ZN35</accession>
<feature type="domain" description="PI-PLC Y-box" evidence="20">
    <location>
        <begin position="1451"/>
        <end position="1563"/>
    </location>
</feature>
<keyword evidence="5" id="KW-0677">Repeat</keyword>
<dbReference type="SMART" id="SM00149">
    <property type="entry name" value="PLCYc"/>
    <property type="match status" value="1"/>
</dbReference>
<dbReference type="Gene3D" id="2.30.29.30">
    <property type="entry name" value="Pleckstrin-homology domain (PH domain)/Phosphotyrosine-binding domain (PTB)"/>
    <property type="match status" value="1"/>
</dbReference>
<dbReference type="SMART" id="SM00233">
    <property type="entry name" value="PH"/>
    <property type="match status" value="2"/>
</dbReference>
<dbReference type="InterPro" id="IPR035023">
    <property type="entry name" value="PLC-gamma_C-SH2"/>
</dbReference>
<dbReference type="InterPro" id="IPR035892">
    <property type="entry name" value="C2_domain_sf"/>
</dbReference>
<dbReference type="Gene3D" id="3.20.20.190">
    <property type="entry name" value="Phosphatidylinositol (PI) phosphodiesterase"/>
    <property type="match status" value="2"/>
</dbReference>
<dbReference type="InterPro" id="IPR001192">
    <property type="entry name" value="PI-PLC_fam"/>
</dbReference>
<evidence type="ECO:0000256" key="11">
    <source>
        <dbReference type="ARBA" id="ARBA00023224"/>
    </source>
</evidence>
<dbReference type="PRINTS" id="PR00390">
    <property type="entry name" value="PHPHLIPASEC"/>
</dbReference>
<dbReference type="FunFam" id="3.30.505.10:FF:000009">
    <property type="entry name" value="1-phosphatidylinositol 4,5-bisphosphate phosphodiesterase gamma"/>
    <property type="match status" value="1"/>
</dbReference>
<dbReference type="GO" id="GO:0048015">
    <property type="term" value="P:phosphatidylinositol-mediated signaling"/>
    <property type="evidence" value="ECO:0007669"/>
    <property type="project" value="TreeGrafter"/>
</dbReference>
<dbReference type="SMART" id="SM00239">
    <property type="entry name" value="C2"/>
    <property type="match status" value="1"/>
</dbReference>
<name>A0A7J5ZN35_AMEME</name>
<dbReference type="InterPro" id="IPR000909">
    <property type="entry name" value="PLipase_C_PInositol-sp_X_dom"/>
</dbReference>
<keyword evidence="3 15" id="KW-0728">SH3 domain</keyword>
<keyword evidence="8 16" id="KW-0442">Lipid degradation</keyword>
<dbReference type="FunFam" id="2.30.30.40:FF:000119">
    <property type="entry name" value="1-phosphatidylinositol 4,5-bisphosphate phosphodiesterase gamma"/>
    <property type="match status" value="1"/>
</dbReference>
<dbReference type="Gene3D" id="3.30.505.10">
    <property type="entry name" value="SH2 domain"/>
    <property type="match status" value="2"/>
</dbReference>
<dbReference type="GO" id="GO:0004435">
    <property type="term" value="F:phosphatidylinositol-4,5-bisphosphate phospholipase C activity"/>
    <property type="evidence" value="ECO:0007669"/>
    <property type="project" value="UniProtKB-EC"/>
</dbReference>
<dbReference type="SUPFAM" id="SSF50044">
    <property type="entry name" value="SH3-domain"/>
    <property type="match status" value="1"/>
</dbReference>
<dbReference type="SMART" id="SM00148">
    <property type="entry name" value="PLCXc"/>
    <property type="match status" value="1"/>
</dbReference>
<gene>
    <name evidence="22" type="ORF">AMELA_G00269490</name>
</gene>
<evidence type="ECO:0000313" key="23">
    <source>
        <dbReference type="Proteomes" id="UP000593565"/>
    </source>
</evidence>
<dbReference type="GO" id="GO:0032587">
    <property type="term" value="C:ruffle membrane"/>
    <property type="evidence" value="ECO:0007669"/>
    <property type="project" value="TreeGrafter"/>
</dbReference>
<dbReference type="InterPro" id="IPR011992">
    <property type="entry name" value="EF-hand-dom_pair"/>
</dbReference>
<keyword evidence="23" id="KW-1185">Reference proteome</keyword>
<feature type="domain" description="SH2" evidence="17">
    <location>
        <begin position="1050"/>
        <end position="1154"/>
    </location>
</feature>
<dbReference type="Pfam" id="PF00388">
    <property type="entry name" value="PI-PLC-X"/>
    <property type="match status" value="1"/>
</dbReference>
<keyword evidence="11" id="KW-0807">Transducer</keyword>
<dbReference type="Pfam" id="PF00017">
    <property type="entry name" value="SH2"/>
    <property type="match status" value="2"/>
</dbReference>
<evidence type="ECO:0000256" key="1">
    <source>
        <dbReference type="ARBA" id="ARBA00001913"/>
    </source>
</evidence>
<dbReference type="Gene3D" id="2.60.40.150">
    <property type="entry name" value="C2 domain"/>
    <property type="match status" value="1"/>
</dbReference>
<dbReference type="InterPro" id="IPR006571">
    <property type="entry name" value="TLDc_dom"/>
</dbReference>
<dbReference type="FunFam" id="2.60.40.150:FF:000094">
    <property type="entry name" value="1-phosphatidylinositol 4,5-bisphosphate phosphodiesterase gamma"/>
    <property type="match status" value="1"/>
</dbReference>
<dbReference type="GO" id="GO:0046488">
    <property type="term" value="P:phosphatidylinositol metabolic process"/>
    <property type="evidence" value="ECO:0007669"/>
    <property type="project" value="TreeGrafter"/>
</dbReference>
<dbReference type="PROSITE" id="PS51886">
    <property type="entry name" value="TLDC"/>
    <property type="match status" value="1"/>
</dbReference>
<dbReference type="CDD" id="cd11969">
    <property type="entry name" value="SH3_PLCgamma2"/>
    <property type="match status" value="1"/>
</dbReference>
<dbReference type="Gene3D" id="2.30.30.40">
    <property type="entry name" value="SH3 Domains"/>
    <property type="match status" value="1"/>
</dbReference>
<feature type="domain" description="TLDc" evidence="21">
    <location>
        <begin position="309"/>
        <end position="477"/>
    </location>
</feature>
<dbReference type="PRINTS" id="PR00401">
    <property type="entry name" value="SH2DOMAIN"/>
</dbReference>
<dbReference type="SMART" id="SM00252">
    <property type="entry name" value="SH2"/>
    <property type="match status" value="2"/>
</dbReference>
<dbReference type="InterPro" id="IPR001849">
    <property type="entry name" value="PH_domain"/>
</dbReference>
<proteinExistence type="predicted"/>
<evidence type="ECO:0000256" key="10">
    <source>
        <dbReference type="ARBA" id="ARBA00023098"/>
    </source>
</evidence>
<dbReference type="GO" id="GO:0016042">
    <property type="term" value="P:lipid catabolic process"/>
    <property type="evidence" value="ECO:0007669"/>
    <property type="project" value="UniProtKB-KW"/>
</dbReference>
<evidence type="ECO:0000256" key="12">
    <source>
        <dbReference type="ARBA" id="ARBA00023288"/>
    </source>
</evidence>
<evidence type="ECO:0000259" key="21">
    <source>
        <dbReference type="PROSITE" id="PS51886"/>
    </source>
</evidence>
<feature type="domain" description="SH3" evidence="18">
    <location>
        <begin position="1287"/>
        <end position="1347"/>
    </location>
</feature>
<evidence type="ECO:0000256" key="15">
    <source>
        <dbReference type="PROSITE-ProRule" id="PRU00192"/>
    </source>
</evidence>
<dbReference type="InterPro" id="IPR017946">
    <property type="entry name" value="PLC-like_Pdiesterase_TIM-brl"/>
</dbReference>
<dbReference type="InterPro" id="IPR001711">
    <property type="entry name" value="PLipase_C_Pinositol-sp_Y"/>
</dbReference>
<comment type="catalytic activity">
    <reaction evidence="13">
        <text>a 1,2-diacyl-sn-glycero-3-phospho-(1D-myo-inositol-4,5-bisphosphate) + H2O = 1D-myo-inositol 1,4,5-trisphosphate + a 1,2-diacyl-sn-glycerol + H(+)</text>
        <dbReference type="Rhea" id="RHEA:33179"/>
        <dbReference type="ChEBI" id="CHEBI:15377"/>
        <dbReference type="ChEBI" id="CHEBI:15378"/>
        <dbReference type="ChEBI" id="CHEBI:17815"/>
        <dbReference type="ChEBI" id="CHEBI:58456"/>
        <dbReference type="ChEBI" id="CHEBI:203600"/>
        <dbReference type="EC" id="3.1.4.11"/>
    </reaction>
    <physiologicalReaction direction="left-to-right" evidence="13">
        <dbReference type="Rhea" id="RHEA:33180"/>
    </physiologicalReaction>
</comment>
<evidence type="ECO:0000256" key="5">
    <source>
        <dbReference type="ARBA" id="ARBA00022737"/>
    </source>
</evidence>
<keyword evidence="6 16" id="KW-0378">Hydrolase</keyword>
<dbReference type="Pfam" id="PF00387">
    <property type="entry name" value="PI-PLC-Y"/>
    <property type="match status" value="1"/>
</dbReference>
<evidence type="ECO:0000256" key="14">
    <source>
        <dbReference type="PROSITE-ProRule" id="PRU00191"/>
    </source>
</evidence>
<dbReference type="PROSITE" id="PS50002">
    <property type="entry name" value="SH3"/>
    <property type="match status" value="1"/>
</dbReference>
<comment type="cofactor">
    <cofactor evidence="1">
        <name>Ca(2+)</name>
        <dbReference type="ChEBI" id="CHEBI:29108"/>
    </cofactor>
</comment>
<dbReference type="Pfam" id="PF23583">
    <property type="entry name" value="EF_HAND_2_PLCG"/>
    <property type="match status" value="1"/>
</dbReference>
<evidence type="ECO:0000256" key="4">
    <source>
        <dbReference type="ARBA" id="ARBA00022553"/>
    </source>
</evidence>
<dbReference type="InterPro" id="IPR035024">
    <property type="entry name" value="PLC-gamma_N-SH2"/>
</dbReference>
<dbReference type="CDD" id="cd10341">
    <property type="entry name" value="SH2_N-SH2_PLC_gamma_like"/>
    <property type="match status" value="1"/>
</dbReference>
<dbReference type="PROSITE" id="PS50004">
    <property type="entry name" value="C2"/>
    <property type="match status" value="1"/>
</dbReference>
<dbReference type="FunFam" id="3.30.505.10:FF:000011">
    <property type="entry name" value="1-phosphatidylinositol 4,5-bisphosphate phosphodiesterase gamma"/>
    <property type="match status" value="1"/>
</dbReference>
<keyword evidence="4" id="KW-0597">Phosphoprotein</keyword>
<dbReference type="PANTHER" id="PTHR10336">
    <property type="entry name" value="PHOSPHOINOSITIDE-SPECIFIC PHOSPHOLIPASE C FAMILY PROTEIN"/>
    <property type="match status" value="1"/>
</dbReference>
<evidence type="ECO:0000256" key="7">
    <source>
        <dbReference type="ARBA" id="ARBA00022837"/>
    </source>
</evidence>
<evidence type="ECO:0000313" key="22">
    <source>
        <dbReference type="EMBL" id="KAF4072015.1"/>
    </source>
</evidence>
<keyword evidence="7" id="KW-0106">Calcium</keyword>
<dbReference type="InterPro" id="IPR000008">
    <property type="entry name" value="C2_dom"/>
</dbReference>
<dbReference type="GO" id="GO:0010634">
    <property type="term" value="P:positive regulation of epithelial cell migration"/>
    <property type="evidence" value="ECO:0007669"/>
    <property type="project" value="TreeGrafter"/>
</dbReference>
<dbReference type="InterPro" id="IPR036028">
    <property type="entry name" value="SH3-like_dom_sf"/>
</dbReference>
<dbReference type="Pfam" id="PF00018">
    <property type="entry name" value="SH3_1"/>
    <property type="match status" value="1"/>
</dbReference>
<keyword evidence="9 14" id="KW-0727">SH2 domain</keyword>
<dbReference type="EC" id="3.1.4.11" evidence="2 16"/>
<dbReference type="GO" id="GO:0051209">
    <property type="term" value="P:release of sequestered calcium ion into cytosol"/>
    <property type="evidence" value="ECO:0007669"/>
    <property type="project" value="TreeGrafter"/>
</dbReference>
<dbReference type="Proteomes" id="UP000593565">
    <property type="component" value="Unassembled WGS sequence"/>
</dbReference>
<dbReference type="InterPro" id="IPR036860">
    <property type="entry name" value="SH2_dom_sf"/>
</dbReference>
<keyword evidence="12" id="KW-0449">Lipoprotein</keyword>
<dbReference type="PROSITE" id="PS50007">
    <property type="entry name" value="PIPLC_X_DOMAIN"/>
    <property type="match status" value="1"/>
</dbReference>
<dbReference type="InterPro" id="IPR011993">
    <property type="entry name" value="PH-like_dom_sf"/>
</dbReference>
<evidence type="ECO:0000256" key="8">
    <source>
        <dbReference type="ARBA" id="ARBA00022963"/>
    </source>
</evidence>
<dbReference type="SUPFAM" id="SSF47473">
    <property type="entry name" value="EF-hand"/>
    <property type="match status" value="1"/>
</dbReference>
<evidence type="ECO:0000259" key="18">
    <source>
        <dbReference type="PROSITE" id="PS50002"/>
    </source>
</evidence>
<evidence type="ECO:0000259" key="20">
    <source>
        <dbReference type="PROSITE" id="PS50008"/>
    </source>
</evidence>
<feature type="domain" description="SH2" evidence="17">
    <location>
        <begin position="1165"/>
        <end position="1254"/>
    </location>
</feature>
<dbReference type="EMBL" id="JAAGNN010000026">
    <property type="protein sequence ID" value="KAF4072015.1"/>
    <property type="molecule type" value="Genomic_DNA"/>
</dbReference>
<dbReference type="InterPro" id="IPR001452">
    <property type="entry name" value="SH3_domain"/>
</dbReference>
<keyword evidence="10 16" id="KW-0443">Lipid metabolism</keyword>
<dbReference type="SUPFAM" id="SSF51695">
    <property type="entry name" value="PLC-like phosphodiesterases"/>
    <property type="match status" value="1"/>
</dbReference>
<dbReference type="InterPro" id="IPR057061">
    <property type="entry name" value="PLCG_EF-hand_2"/>
</dbReference>
<evidence type="ECO:0000256" key="2">
    <source>
        <dbReference type="ARBA" id="ARBA00012368"/>
    </source>
</evidence>
<evidence type="ECO:0000256" key="16">
    <source>
        <dbReference type="RuleBase" id="RU361133"/>
    </source>
</evidence>
<dbReference type="Pfam" id="PF00168">
    <property type="entry name" value="C2"/>
    <property type="match status" value="1"/>
</dbReference>
<dbReference type="SUPFAM" id="SSF50729">
    <property type="entry name" value="PH domain-like"/>
    <property type="match status" value="2"/>
</dbReference>
<evidence type="ECO:0000259" key="17">
    <source>
        <dbReference type="PROSITE" id="PS50001"/>
    </source>
</evidence>
<dbReference type="PANTHER" id="PTHR10336:SF25">
    <property type="entry name" value="1-PHOSPHATIDYLINOSITOL 4,5-BISPHOSPHATE PHOSPHODIESTERASE GAMMA-2"/>
    <property type="match status" value="1"/>
</dbReference>
<dbReference type="CDD" id="cd00275">
    <property type="entry name" value="C2_PLC_like"/>
    <property type="match status" value="1"/>
</dbReference>
<dbReference type="PROSITE" id="PS50008">
    <property type="entry name" value="PIPLC_Y_DOMAIN"/>
    <property type="match status" value="1"/>
</dbReference>
<dbReference type="Pfam" id="PF07534">
    <property type="entry name" value="TLD"/>
    <property type="match status" value="1"/>
</dbReference>
<dbReference type="FunFam" id="3.20.20.190:FF:000012">
    <property type="entry name" value="1-phosphatidylinositol 4,5-bisphosphate phosphodiesterase gamma"/>
    <property type="match status" value="1"/>
</dbReference>
<evidence type="ECO:0000259" key="19">
    <source>
        <dbReference type="PROSITE" id="PS50004"/>
    </source>
</evidence>
<reference evidence="22 23" key="1">
    <citation type="submission" date="2020-02" db="EMBL/GenBank/DDBJ databases">
        <title>A chromosome-scale genome assembly of the black bullhead catfish (Ameiurus melas).</title>
        <authorList>
            <person name="Wen M."/>
            <person name="Zham M."/>
            <person name="Cabau C."/>
            <person name="Klopp C."/>
            <person name="Donnadieu C."/>
            <person name="Roques C."/>
            <person name="Bouchez O."/>
            <person name="Lampietro C."/>
            <person name="Jouanno E."/>
            <person name="Herpin A."/>
            <person name="Louis A."/>
            <person name="Berthelot C."/>
            <person name="Parey E."/>
            <person name="Roest-Crollius H."/>
            <person name="Braasch I."/>
            <person name="Postlethwait J."/>
            <person name="Robinson-Rechavi M."/>
            <person name="Echchiki A."/>
            <person name="Begum T."/>
            <person name="Montfort J."/>
            <person name="Schartl M."/>
            <person name="Bobe J."/>
            <person name="Guiguen Y."/>
        </authorList>
    </citation>
    <scope>NUCLEOTIDE SEQUENCE [LARGE SCALE GENOMIC DNA]</scope>
    <source>
        <strain evidence="22">M_S1</strain>
        <tissue evidence="22">Blood</tissue>
    </source>
</reference>
<dbReference type="InterPro" id="IPR000980">
    <property type="entry name" value="SH2"/>
</dbReference>
<dbReference type="SUPFAM" id="SSF55550">
    <property type="entry name" value="SH2 domain"/>
    <property type="match status" value="2"/>
</dbReference>
<feature type="domain" description="C2" evidence="19">
    <location>
        <begin position="1557"/>
        <end position="1690"/>
    </location>
</feature>
<evidence type="ECO:0000256" key="13">
    <source>
        <dbReference type="ARBA" id="ARBA00023674"/>
    </source>
</evidence>
<protein>
    <recommendedName>
        <fullName evidence="2 16">Phosphoinositide phospholipase C</fullName>
        <ecNumber evidence="2 16">3.1.4.11</ecNumber>
    </recommendedName>
</protein>
<dbReference type="SMART" id="SM00326">
    <property type="entry name" value="SH3"/>
    <property type="match status" value="1"/>
</dbReference>
<evidence type="ECO:0000256" key="6">
    <source>
        <dbReference type="ARBA" id="ARBA00022801"/>
    </source>
</evidence>
<dbReference type="CDD" id="cd09932">
    <property type="entry name" value="SH2_C-SH2_PLC_gamma_like"/>
    <property type="match status" value="1"/>
</dbReference>
<dbReference type="PROSITE" id="PS50001">
    <property type="entry name" value="SH2"/>
    <property type="match status" value="2"/>
</dbReference>
<comment type="caution">
    <text evidence="22">The sequence shown here is derived from an EMBL/GenBank/DDBJ whole genome shotgun (WGS) entry which is preliminary data.</text>
</comment>
<evidence type="ECO:0000256" key="9">
    <source>
        <dbReference type="ARBA" id="ARBA00022999"/>
    </source>
</evidence>
<dbReference type="SUPFAM" id="SSF49562">
    <property type="entry name" value="C2 domain (Calcium/lipid-binding domain, CaLB)"/>
    <property type="match status" value="1"/>
</dbReference>
<sequence length="1790" mass="204579">MLSSAHNHAQFSTISHALKRRFFIACCFEEERCKLGQGTLGTACTRPPSFGGSEELHINGRHMQACYSALSSGSMGNTESAVVQKRLVRFRPDERPVIEGVFDRLQSTSSSSVPPDKAKVLHLDALKISMGKMASDSMIMRVFEGICSIDPGVPVPPGDGVCREQLVIFLADALRGTAEERAPLVMAMAHGTKATVTADQIKDFVEDLVSAVVQTLTHRGHLRGWRPDRMGHGAQGVTLLAEQLCSELKTSDQNMCDVACLEDWLFRVSGVSTFLELLIGEGLDVGLTSRPPPTLLPQCRAAPWTELRCVLDIPLLMFLTSQLPAGHTAPWRLLFSTDVHGESFTRLVGNCKNRGSTMLLVKDTKGHIFGGFTSHSWAIKPQFQGDSRCFLFSVSPSMRVYTCTGYNQHYMYLNHGQQTMPNGLGMGGQHGYFGLWLDSDFGRGHSRARPRCTTYGSPQLSGDEDFTVDTVEVWGVGVPPVEQEQDENKKSVLDKDLEVQAIMEMTGKTLQSQAVFSLDVGSVPEAKMAGRNVEMTEYQKSLIKRYLESGIIMTVYRQKMERLSVQVIMETRQVAWTRVAGKTDGVLDLSEIREVRRGKNSKDFERLKDSKDKHADNTCFTIFYGSQFVLNTLSLGVDTVEDADKWLKGLELLREETVQAYTPEIIESWLRKQMYAIDQTKKNSITQKEVKSLLNQSNFKVPGGRFLKDRFVAVGGKKDVLDFEQFHKFYNELMFENQKTILDEFKRESCAFIMGNTERPDSSAVLLYDFQRFLLYQQKETWANNTNQVRELMTTFIDDTMRKTNDPEFTVGEFLSFLFSKENSIWDEKFSELSSLDMNNPLSHYWINSSHNTYLTGDQLRSESSTEAYVRCLRLGCRCIELDCWNGPEEPIIYHGWTRTTKIKFKDVVKAINDHAFVASEYPLVLSIEEHCDVKQQKVMAQYFRDVFQDKLLTDPVELEAEQLPSPTQLKGKIIIKHKKLNIGETFGSKDLSRGEKQGELFIWDPIDERWYKHYCVISKNKLYYAEENESEEDFGKSLGSMDMHQSEPWFHGRLAEGRQSAERLLQEYCSESGGRDGTFLVRESDTFVTDCTLSFWRSGRVQHCRIRSYSDGGHAAFFLTENLHFPSVYALIQHYRENPLRCHDFNLRLTDFVPRPNMHLHEGWFYSNMSRGEAEDNLLRIPRDGAFLIRQREDSDSYAITFRGEGMVKHCRIHQEGSLYVLGSSSEFESLVELVSYFRKKPLYRKTKLRYPVTPELVERFSMTDKSASIYDSKQYVEANEIEPSLPQSTVKALYDYRAMRPDELNFCKGALIYNVTKESNGWWKGDYGGKVQLYFPSNYVEEVVNSAAEEQKDLSDEDNPLGDLCKGVLDISKCNVVRSAKHGKPVVVTLQSKDGKENTMPFHLATETTEELYEWYQVAWDITQREGTREFEQKQQEKVEIRDEVAKEMSDLVVYCQPRSKDKDRFDNYSYKEVRSFVENKVPSKSRSREFLKYNRRALSRIYPKGQRVDSSNYDPYSLWMCGCQMVALNFQTADKFTQLNSALFTLNGGTGYVLQPELMRADSYDPQEENTTVKFTLSVRVLAARHLPKTGRSISNPFVEIELCGQTDDTSKFKTTVCHDNGLNPVWLGPHRQDSETVTFTVYEPELSFLRFVLFEEDMFSDPNFLAQATFPVKGIRTGYRSVPLKNGYSENLELASLLVYVDIQQVEKAEEELYSSSSQLRKRQAELCSELFLYDTHSGIQRAAPSKCHDVLLQEFKSNENQLQKINDVCRQKMTEKKINNSKFYS</sequence>
<evidence type="ECO:0000256" key="3">
    <source>
        <dbReference type="ARBA" id="ARBA00022443"/>
    </source>
</evidence>
<dbReference type="InterPro" id="IPR035723">
    <property type="entry name" value="PLCgamma2_SH3"/>
</dbReference>
<dbReference type="SMART" id="SM00584">
    <property type="entry name" value="TLDc"/>
    <property type="match status" value="1"/>
</dbReference>